<dbReference type="InterPro" id="IPR023614">
    <property type="entry name" value="Porin_dom_sf"/>
</dbReference>
<sequence>MKKNKIFQIIIIIIIFCLKNQYLSASEIFLKKNPEIFLYGKIYSDHNLFKKENNKQKIFITYGILYKLKFNETISSFWKIEHTPFKNKYSDNLFFENNISSNVFSTNFQENTIEYGKSRTVLNDVSDYIKNIPSFDKYFTFKNVILGSYPAKILTYRNKNLYNFFPGLTFSLQRIFSWNSNFIKVQDNIKNINNNSYGASILYRFQNSDLNFVSSYLKNYATYTLINNVKKYHSQFFSLGMKYEKAPVYLAILYGKKWHLNFDNKINKIFLIHEKVLSNSESFEFISSYNINSKIYPFWGYLNSKINSIDNNILNKIQEKNIVMGTSIFINENIEILVHYLLKYNQINTSNIQKNNDFGLKMSYKF</sequence>
<dbReference type="KEGG" id="wgl:WIGMOR_0509"/>
<dbReference type="GO" id="GO:0009279">
    <property type="term" value="C:cell outer membrane"/>
    <property type="evidence" value="ECO:0007669"/>
    <property type="project" value="InterPro"/>
</dbReference>
<keyword evidence="2" id="KW-1185">Reference proteome</keyword>
<protein>
    <submittedName>
        <fullName evidence="1">Outer membrane protein C</fullName>
    </submittedName>
</protein>
<dbReference type="GO" id="GO:0034220">
    <property type="term" value="P:monoatomic ion transmembrane transport"/>
    <property type="evidence" value="ECO:0007669"/>
    <property type="project" value="InterPro"/>
</dbReference>
<dbReference type="Gene3D" id="2.40.160.10">
    <property type="entry name" value="Porin"/>
    <property type="match status" value="1"/>
</dbReference>
<dbReference type="EMBL" id="CP003315">
    <property type="protein sequence ID" value="AFA41330.1"/>
    <property type="molecule type" value="Genomic_DNA"/>
</dbReference>
<dbReference type="STRING" id="1142511.WIGMOR_0509"/>
<dbReference type="OrthoDB" id="7055111at2"/>
<dbReference type="SUPFAM" id="SSF56935">
    <property type="entry name" value="Porins"/>
    <property type="match status" value="1"/>
</dbReference>
<dbReference type="HOGENOM" id="CLU_760637_0_0_6"/>
<dbReference type="RefSeq" id="WP_014354269.1">
    <property type="nucleotide sequence ID" value="NC_016893.1"/>
</dbReference>
<dbReference type="Proteomes" id="UP000009061">
    <property type="component" value="Chromosome"/>
</dbReference>
<dbReference type="eggNOG" id="COG3203">
    <property type="taxonomic scope" value="Bacteria"/>
</dbReference>
<dbReference type="InterPro" id="IPR001897">
    <property type="entry name" value="Porin_gammaproteobac"/>
</dbReference>
<evidence type="ECO:0000313" key="2">
    <source>
        <dbReference type="Proteomes" id="UP000009061"/>
    </source>
</evidence>
<dbReference type="PRINTS" id="PR00183">
    <property type="entry name" value="ECOLIPORIN"/>
</dbReference>
<dbReference type="InterPro" id="IPR001702">
    <property type="entry name" value="Porin_Gram-ve"/>
</dbReference>
<dbReference type="GO" id="GO:0015288">
    <property type="term" value="F:porin activity"/>
    <property type="evidence" value="ECO:0007669"/>
    <property type="project" value="InterPro"/>
</dbReference>
<reference evidence="1 2" key="1">
    <citation type="journal article" date="2012" name="MBio">
        <title>Insight into the transmission biology and species-specific functional capabilities of tsetse (Diptera: glossinidae) obligate symbiont wigglesworthia.</title>
        <authorList>
            <person name="Rio R.V."/>
            <person name="Symula R.E."/>
            <person name="Wang J."/>
            <person name="Lohs C."/>
            <person name="Wu Y.N."/>
            <person name="Snyder A.K."/>
            <person name="Bjornson R.D."/>
            <person name="Oshima K."/>
            <person name="Biehl B.S."/>
            <person name="Perna N.T."/>
            <person name="Hattori M."/>
            <person name="Aksoy S."/>
        </authorList>
    </citation>
    <scope>NUCLEOTIDE SEQUENCE [LARGE SCALE GENOMIC DNA]</scope>
    <source>
        <strain evidence="1">WGM</strain>
    </source>
</reference>
<dbReference type="Pfam" id="PF00267">
    <property type="entry name" value="Porin_1"/>
    <property type="match status" value="1"/>
</dbReference>
<dbReference type="AlphaFoldDB" id="H6Q547"/>
<organism evidence="1 2">
    <name type="scientific">Wigglesworthia glossinidia endosymbiont of Glossina morsitans morsitans</name>
    <name type="common">Yale colony</name>
    <dbReference type="NCBI Taxonomy" id="1142511"/>
    <lineage>
        <taxon>Bacteria</taxon>
        <taxon>Pseudomonadati</taxon>
        <taxon>Pseudomonadota</taxon>
        <taxon>Gammaproteobacteria</taxon>
        <taxon>Enterobacterales</taxon>
        <taxon>Erwiniaceae</taxon>
        <taxon>Wigglesworthia</taxon>
    </lineage>
</organism>
<name>H6Q547_WIGGL</name>
<evidence type="ECO:0000313" key="1">
    <source>
        <dbReference type="EMBL" id="AFA41330.1"/>
    </source>
</evidence>
<gene>
    <name evidence="1" type="ORF">WIGMOR_0509</name>
</gene>
<accession>H6Q547</accession>
<proteinExistence type="predicted"/>